<evidence type="ECO:0008006" key="4">
    <source>
        <dbReference type="Google" id="ProtNLM"/>
    </source>
</evidence>
<feature type="region of interest" description="Disordered" evidence="1">
    <location>
        <begin position="1"/>
        <end position="46"/>
    </location>
</feature>
<feature type="region of interest" description="Disordered" evidence="1">
    <location>
        <begin position="551"/>
        <end position="738"/>
    </location>
</feature>
<dbReference type="AlphaFoldDB" id="A0A8H5BFQ7"/>
<feature type="compositionally biased region" description="Low complexity" evidence="1">
    <location>
        <begin position="700"/>
        <end position="712"/>
    </location>
</feature>
<organism evidence="2 3">
    <name type="scientific">Psilocybe cf. subviscida</name>
    <dbReference type="NCBI Taxonomy" id="2480587"/>
    <lineage>
        <taxon>Eukaryota</taxon>
        <taxon>Fungi</taxon>
        <taxon>Dikarya</taxon>
        <taxon>Basidiomycota</taxon>
        <taxon>Agaricomycotina</taxon>
        <taxon>Agaricomycetes</taxon>
        <taxon>Agaricomycetidae</taxon>
        <taxon>Agaricales</taxon>
        <taxon>Agaricineae</taxon>
        <taxon>Strophariaceae</taxon>
        <taxon>Psilocybe</taxon>
    </lineage>
</organism>
<sequence length="921" mass="98593">MRSQGLPTATISGPSLSDFLSAETSSVSDVDKPSSSPVNLPQPQMAMLDHSATDLQSPITGFTRQIAEVGTLMRPSPDNGDRVSEAPPHALDMPYQHILGESDLSSISSEIPGHSNKSSPLEIFNGPESDQCQSDAPQTDEIPRQLDIWMPDTANILAADGSEEIRPRALENSALLSIEDRTGIFPKLDLCHSESSLKRMTLSTLLNPLDVTIASSPSLDSQFSPGTSQPIQALSCEMIDASMERFKSSGGHSDDILSRGDLDEQKLPPKGDGSATTGAPFTKETSTSGSSGVISLTSHWSDDTADTAPSSSLHHDVAGSLHAELTGQTKHSHEKTDLSPVSDRAAIPSSSPGAHTTECLLSNPYFEAATITRTPSPDFRADFVGSDEVPSSSPPSSPSMHSNYLPNSSPLPSSSPVTNSSQTPASSPPTNDRYSEAIPFSDSQQQIYAAESHSPFTRHAMDPIYYKPPEQAPELHQNAAYYAPPLNPQTGSLDAAFADYYDHIAETSAAVSDAAPYHQHNDGYAAASTSSTIHFPTMPMPSASTPYAIPPQYNTSLIDSNHHNDMPYPQVQEPHDSYDSNAYHDRTPYDSTHYSSSVQHENIRPQTDVNSTVTIPQAPDNSTDSVVPRPKRTTLAGQRQQQKKLSKPFRSPVVHAPVRLAPKPVPPESSVPVAKAGTSLPTSSKDGEASSKTGQPQANAAASSSSATTSSSIKTTDTKLKHRTARASSQFKSPLGASATPLDQATLVRLTPTIQSLERKLQLLRRALKVREDVQEEVLEGLVKKWSEAGREAALEVWDAVKDNASSEDAPSGSQGKGKKRAIEDSWGWDDSGDRKKPKEEGSSRNWGWDVVPVSERGEEEADHPEAEGGGDEPAASEAHEEEAVEDSAPQPTLGTMLLQLGIAPDTLGWSEEEGTFVDDS</sequence>
<feature type="compositionally biased region" description="Low complexity" evidence="1">
    <location>
        <begin position="398"/>
        <end position="424"/>
    </location>
</feature>
<feature type="compositionally biased region" description="Polar residues" evidence="1">
    <location>
        <begin position="274"/>
        <end position="299"/>
    </location>
</feature>
<name>A0A8H5BFQ7_9AGAR</name>
<feature type="region of interest" description="Disordered" evidence="1">
    <location>
        <begin position="377"/>
        <end position="436"/>
    </location>
</feature>
<feature type="compositionally biased region" description="Basic and acidic residues" evidence="1">
    <location>
        <begin position="573"/>
        <end position="588"/>
    </location>
</feature>
<dbReference type="EMBL" id="JAACJJ010000028">
    <property type="protein sequence ID" value="KAF5322534.1"/>
    <property type="molecule type" value="Genomic_DNA"/>
</dbReference>
<feature type="compositionally biased region" description="Polar residues" evidence="1">
    <location>
        <begin position="108"/>
        <end position="119"/>
    </location>
</feature>
<keyword evidence="3" id="KW-1185">Reference proteome</keyword>
<feature type="compositionally biased region" description="Low complexity" evidence="1">
    <location>
        <begin position="25"/>
        <end position="38"/>
    </location>
</feature>
<feature type="region of interest" description="Disordered" evidence="1">
    <location>
        <begin position="108"/>
        <end position="137"/>
    </location>
</feature>
<evidence type="ECO:0000313" key="2">
    <source>
        <dbReference type="EMBL" id="KAF5322534.1"/>
    </source>
</evidence>
<proteinExistence type="predicted"/>
<feature type="region of interest" description="Disordered" evidence="1">
    <location>
        <begin position="327"/>
        <end position="358"/>
    </location>
</feature>
<feature type="compositionally biased region" description="Basic and acidic residues" evidence="1">
    <location>
        <begin position="247"/>
        <end position="269"/>
    </location>
</feature>
<feature type="compositionally biased region" description="Polar residues" evidence="1">
    <location>
        <begin position="589"/>
        <end position="625"/>
    </location>
</feature>
<feature type="compositionally biased region" description="Polar residues" evidence="1">
    <location>
        <begin position="679"/>
        <end position="698"/>
    </location>
</feature>
<evidence type="ECO:0000313" key="3">
    <source>
        <dbReference type="Proteomes" id="UP000567179"/>
    </source>
</evidence>
<evidence type="ECO:0000256" key="1">
    <source>
        <dbReference type="SAM" id="MobiDB-lite"/>
    </source>
</evidence>
<feature type="region of interest" description="Disordered" evidence="1">
    <location>
        <begin position="804"/>
        <end position="895"/>
    </location>
</feature>
<feature type="compositionally biased region" description="Polar residues" evidence="1">
    <location>
        <begin position="128"/>
        <end position="137"/>
    </location>
</feature>
<feature type="region of interest" description="Disordered" evidence="1">
    <location>
        <begin position="247"/>
        <end position="314"/>
    </location>
</feature>
<gene>
    <name evidence="2" type="ORF">D9619_000983</name>
</gene>
<feature type="compositionally biased region" description="Basic and acidic residues" evidence="1">
    <location>
        <begin position="832"/>
        <end position="843"/>
    </location>
</feature>
<protein>
    <recommendedName>
        <fullName evidence="4">Swi5-dependent recombination DNA repair protein 1</fullName>
    </recommendedName>
</protein>
<comment type="caution">
    <text evidence="2">The sequence shown here is derived from an EMBL/GenBank/DDBJ whole genome shotgun (WGS) entry which is preliminary data.</text>
</comment>
<accession>A0A8H5BFQ7</accession>
<dbReference type="Gene3D" id="6.10.140.1020">
    <property type="match status" value="1"/>
</dbReference>
<dbReference type="OrthoDB" id="27934at2759"/>
<dbReference type="Proteomes" id="UP000567179">
    <property type="component" value="Unassembled WGS sequence"/>
</dbReference>
<reference evidence="2 3" key="1">
    <citation type="journal article" date="2020" name="ISME J.">
        <title>Uncovering the hidden diversity of litter-decomposition mechanisms in mushroom-forming fungi.</title>
        <authorList>
            <person name="Floudas D."/>
            <person name="Bentzer J."/>
            <person name="Ahren D."/>
            <person name="Johansson T."/>
            <person name="Persson P."/>
            <person name="Tunlid A."/>
        </authorList>
    </citation>
    <scope>NUCLEOTIDE SEQUENCE [LARGE SCALE GENOMIC DNA]</scope>
    <source>
        <strain evidence="2 3">CBS 101986</strain>
    </source>
</reference>
<feature type="compositionally biased region" description="Polar residues" evidence="1">
    <location>
        <begin position="1"/>
        <end position="15"/>
    </location>
</feature>